<organism evidence="2 3">
    <name type="scientific">Fermentimicrarchaeum limneticum</name>
    <dbReference type="NCBI Taxonomy" id="2795018"/>
    <lineage>
        <taxon>Archaea</taxon>
        <taxon>Candidatus Micrarchaeota</taxon>
        <taxon>Candidatus Fermentimicrarchaeales</taxon>
        <taxon>Candidatus Fermentimicrarchaeaceae</taxon>
        <taxon>Candidatus Fermentimicrarchaeum</taxon>
    </lineage>
</organism>
<dbReference type="KEGG" id="flt:Sv326_1259"/>
<dbReference type="Pfam" id="PF01370">
    <property type="entry name" value="Epimerase"/>
    <property type="match status" value="1"/>
</dbReference>
<keyword evidence="2" id="KW-0413">Isomerase</keyword>
<dbReference type="EMBL" id="CP058998">
    <property type="protein sequence ID" value="QLJ53434.1"/>
    <property type="molecule type" value="Genomic_DNA"/>
</dbReference>
<dbReference type="Proteomes" id="UP000510821">
    <property type="component" value="Chromosome"/>
</dbReference>
<gene>
    <name evidence="2" type="ORF">Sv326_1259</name>
</gene>
<evidence type="ECO:0000259" key="1">
    <source>
        <dbReference type="Pfam" id="PF01370"/>
    </source>
</evidence>
<dbReference type="GO" id="GO:0003978">
    <property type="term" value="F:UDP-glucose 4-epimerase activity"/>
    <property type="evidence" value="ECO:0007669"/>
    <property type="project" value="UniProtKB-EC"/>
</dbReference>
<proteinExistence type="predicted"/>
<name>A0A7D5XIR8_FERL1</name>
<dbReference type="InterPro" id="IPR001509">
    <property type="entry name" value="Epimerase_deHydtase"/>
</dbReference>
<dbReference type="EC" id="5.1.3.2" evidence="2"/>
<dbReference type="SUPFAM" id="SSF51735">
    <property type="entry name" value="NAD(P)-binding Rossmann-fold domains"/>
    <property type="match status" value="1"/>
</dbReference>
<evidence type="ECO:0000313" key="2">
    <source>
        <dbReference type="EMBL" id="QLJ53434.1"/>
    </source>
</evidence>
<feature type="domain" description="NAD-dependent epimerase/dehydratase" evidence="1">
    <location>
        <begin position="8"/>
        <end position="217"/>
    </location>
</feature>
<dbReference type="InterPro" id="IPR050177">
    <property type="entry name" value="Lipid_A_modif_metabolic_enz"/>
</dbReference>
<dbReference type="PANTHER" id="PTHR43245">
    <property type="entry name" value="BIFUNCTIONAL POLYMYXIN RESISTANCE PROTEIN ARNA"/>
    <property type="match status" value="1"/>
</dbReference>
<protein>
    <submittedName>
        <fullName evidence="2">UDP-glucose 4-epimerase</fullName>
        <ecNumber evidence="2">5.1.3.2</ecNumber>
    </submittedName>
</protein>
<reference evidence="3" key="1">
    <citation type="submission" date="2020-07" db="EMBL/GenBank/DDBJ databases">
        <title>Metabolic diversity and evolutionary history of the archaeal phylum ###Micrarchaeota### uncovered from a freshwater lake metagenome.</title>
        <authorList>
            <person name="Kadnikov V.V."/>
            <person name="Savvichev A.S."/>
            <person name="Mardanov A.V."/>
            <person name="Beletsky A.V."/>
            <person name="Chupakov A.V."/>
            <person name="Kokryatskaya N.M."/>
            <person name="Pimenov N.V."/>
            <person name="Ravin N.V."/>
        </authorList>
    </citation>
    <scope>NUCLEOTIDE SEQUENCE [LARGE SCALE GENOMIC DNA]</scope>
</reference>
<evidence type="ECO:0000313" key="3">
    <source>
        <dbReference type="Proteomes" id="UP000510821"/>
    </source>
</evidence>
<dbReference type="Gene3D" id="3.40.50.720">
    <property type="entry name" value="NAD(P)-binding Rossmann-like Domain"/>
    <property type="match status" value="1"/>
</dbReference>
<dbReference type="AlphaFoldDB" id="A0A7D5XIR8"/>
<dbReference type="PANTHER" id="PTHR43245:SF23">
    <property type="entry name" value="NAD(P)-BINDING DOMAIN-CONTAINING PROTEIN"/>
    <property type="match status" value="1"/>
</dbReference>
<accession>A0A7D5XIR8</accession>
<dbReference type="InterPro" id="IPR036291">
    <property type="entry name" value="NAD(P)-bd_dom_sf"/>
</dbReference>
<sequence>MDWEDTPVLVTGGDGFIGSRLVTRLGELSADVTVASKTESGRGKFVRIDVTKQDSLDFEGQEVVFHLAGIADPKICEENPEQAFLINSYGTLNVMEECRRSNIERMVLSSSAHVYGAPERLPVAEDHPLRPTSTYGRSKVAAESICLSYGATVLRFFNVYGPGQRGDYLIPTILSKLEGGSITLRNLNSMRDFVYVDDVVDAMLLAVDSPRECFNIGSGRGSTPKEIAELLSNVSGKRPKLVSMDKPDRIKELVADIGKAKRLLGWGPKVNLEDGLRMTYEGFE</sequence>